<dbReference type="Pfam" id="PF13530">
    <property type="entry name" value="SCP2_2"/>
    <property type="match status" value="1"/>
</dbReference>
<dbReference type="SUPFAM" id="SSF55729">
    <property type="entry name" value="Acyl-CoA N-acyltransferases (Nat)"/>
    <property type="match status" value="1"/>
</dbReference>
<dbReference type="Pfam" id="PF13527">
    <property type="entry name" value="Acetyltransf_9"/>
    <property type="match status" value="1"/>
</dbReference>
<dbReference type="PANTHER" id="PTHR37817">
    <property type="entry name" value="N-ACETYLTRANSFERASE EIS"/>
    <property type="match status" value="1"/>
</dbReference>
<dbReference type="GO" id="GO:0034069">
    <property type="term" value="F:aminoglycoside N-acetyltransferase activity"/>
    <property type="evidence" value="ECO:0007669"/>
    <property type="project" value="TreeGrafter"/>
</dbReference>
<gene>
    <name evidence="2" type="primary">eis</name>
    <name evidence="2" type="ORF">HSEST_1373</name>
</gene>
<dbReference type="InterPro" id="IPR000182">
    <property type="entry name" value="GNAT_dom"/>
</dbReference>
<dbReference type="PANTHER" id="PTHR37817:SF1">
    <property type="entry name" value="N-ACETYLTRANSFERASE EIS"/>
    <property type="match status" value="1"/>
</dbReference>
<dbReference type="PROSITE" id="PS51186">
    <property type="entry name" value="GNAT"/>
    <property type="match status" value="1"/>
</dbReference>
<dbReference type="Gene3D" id="3.40.630.30">
    <property type="match status" value="2"/>
</dbReference>
<dbReference type="EMBL" id="CP064791">
    <property type="protein sequence ID" value="QSG14905.1"/>
    <property type="molecule type" value="Genomic_DNA"/>
</dbReference>
<dbReference type="InterPro" id="IPR041380">
    <property type="entry name" value="Acetyltransf_17"/>
</dbReference>
<dbReference type="InterPro" id="IPR051554">
    <property type="entry name" value="Acetyltransferase_Eis"/>
</dbReference>
<keyword evidence="2" id="KW-0808">Transferase</keyword>
<dbReference type="SUPFAM" id="SSF55718">
    <property type="entry name" value="SCP-like"/>
    <property type="match status" value="1"/>
</dbReference>
<dbReference type="Gene3D" id="3.30.1050.10">
    <property type="entry name" value="SCP2 sterol-binding domain"/>
    <property type="match status" value="1"/>
</dbReference>
<evidence type="ECO:0000313" key="2">
    <source>
        <dbReference type="EMBL" id="QSG14905.1"/>
    </source>
</evidence>
<dbReference type="InterPro" id="IPR025559">
    <property type="entry name" value="Eis_dom"/>
</dbReference>
<sequence>MPVVRRVPESDFDRYRRLIEYAFNPEDGPGLDDQLPDRIADRYGLYENDRLLATGALYELNVRLRGTRTTIGGIAAVSSPPEHRRSGNVKRLLAGLLSESRDRGFGLAALWPFEHAFYRQFGWAIADRYTTYELPPEQLAAAGTTARGTYERVGPDDWERLERAQRAHGEGTTLSMERSEQWWRDRTFGDDPPWAYAWRDGSDLRGYVTYAFESAGGNDVLRAEDFSAADRDARDHLLGLLGTHDSQVARVELTLAEEAALLDRVTDPDAVSCSIHAGPMIRVTDPALALESCPYPDGITARVVFEVTDPMGDDRLPDSDDVHSRIELSVEGGAGTCEPTQADPDATVDAGTLAQLLVGYRPVADVRGRGLDCEGETAATLEALWPKEDVQLREFF</sequence>
<feature type="domain" description="N-acetyltransferase" evidence="1">
    <location>
        <begin position="2"/>
        <end position="142"/>
    </location>
</feature>
<dbReference type="RefSeq" id="WP_229122951.1">
    <property type="nucleotide sequence ID" value="NZ_CP064791.1"/>
</dbReference>
<dbReference type="Proteomes" id="UP000663292">
    <property type="component" value="Chromosome"/>
</dbReference>
<keyword evidence="3" id="KW-1185">Reference proteome</keyword>
<accession>A0A897NTQ9</accession>
<proteinExistence type="predicted"/>
<dbReference type="GO" id="GO:0030649">
    <property type="term" value="P:aminoglycoside antibiotic catabolic process"/>
    <property type="evidence" value="ECO:0007669"/>
    <property type="project" value="TreeGrafter"/>
</dbReference>
<evidence type="ECO:0000313" key="3">
    <source>
        <dbReference type="Proteomes" id="UP000663292"/>
    </source>
</evidence>
<dbReference type="Pfam" id="PF17668">
    <property type="entry name" value="Acetyltransf_17"/>
    <property type="match status" value="1"/>
</dbReference>
<protein>
    <submittedName>
        <fullName evidence="2">Putative acetyltransferase</fullName>
    </submittedName>
</protein>
<evidence type="ECO:0000259" key="1">
    <source>
        <dbReference type="PROSITE" id="PS51186"/>
    </source>
</evidence>
<dbReference type="AlphaFoldDB" id="A0A897NTQ9"/>
<reference evidence="2 3" key="1">
    <citation type="submission" date="2020-11" db="EMBL/GenBank/DDBJ databases">
        <title>Carbohydrate-dependent, anaerobic sulfur respiration: A novel catabolism in halophilic archaea.</title>
        <authorList>
            <person name="Sorokin D.Y."/>
            <person name="Messina E."/>
            <person name="Smedile F."/>
            <person name="La Cono V."/>
            <person name="Hallsworth J.E."/>
            <person name="Yakimov M.M."/>
        </authorList>
    </citation>
    <scope>NUCLEOTIDE SEQUENCE [LARGE SCALE GENOMIC DNA]</scope>
    <source>
        <strain evidence="2 3">HSR-Est</strain>
    </source>
</reference>
<name>A0A897NTQ9_9EURY</name>
<dbReference type="InterPro" id="IPR036527">
    <property type="entry name" value="SCP2_sterol-bd_dom_sf"/>
</dbReference>
<dbReference type="GeneID" id="68858012"/>
<organism evidence="2 3">
    <name type="scientific">Halapricum desulfuricans</name>
    <dbReference type="NCBI Taxonomy" id="2841257"/>
    <lineage>
        <taxon>Archaea</taxon>
        <taxon>Methanobacteriati</taxon>
        <taxon>Methanobacteriota</taxon>
        <taxon>Stenosarchaea group</taxon>
        <taxon>Halobacteria</taxon>
        <taxon>Halobacteriales</taxon>
        <taxon>Haloarculaceae</taxon>
        <taxon>Halapricum</taxon>
    </lineage>
</organism>
<dbReference type="InterPro" id="IPR016181">
    <property type="entry name" value="Acyl_CoA_acyltransferase"/>
</dbReference>